<feature type="signal peptide" evidence="6">
    <location>
        <begin position="1"/>
        <end position="22"/>
    </location>
</feature>
<keyword evidence="5" id="KW-0807">Transducer</keyword>
<keyword evidence="3" id="KW-0297">G-protein coupled receptor</keyword>
<keyword evidence="6" id="KW-0732">Signal</keyword>
<gene>
    <name evidence="7" type="ORF">NQ317_019486</name>
</gene>
<dbReference type="InterPro" id="IPR051880">
    <property type="entry name" value="GPC_Orphan_Receptors"/>
</dbReference>
<evidence type="ECO:0000313" key="8">
    <source>
        <dbReference type="Proteomes" id="UP001162164"/>
    </source>
</evidence>
<keyword evidence="8" id="KW-1185">Reference proteome</keyword>
<evidence type="ECO:0000256" key="6">
    <source>
        <dbReference type="SAM" id="SignalP"/>
    </source>
</evidence>
<evidence type="ECO:0000313" key="7">
    <source>
        <dbReference type="EMBL" id="KAJ8979598.1"/>
    </source>
</evidence>
<evidence type="ECO:0008006" key="9">
    <source>
        <dbReference type="Google" id="ProtNLM"/>
    </source>
</evidence>
<comment type="caution">
    <text evidence="7">The sequence shown here is derived from an EMBL/GenBank/DDBJ whole genome shotgun (WGS) entry which is preliminary data.</text>
</comment>
<dbReference type="SUPFAM" id="SSF81321">
    <property type="entry name" value="Family A G protein-coupled receptor-like"/>
    <property type="match status" value="1"/>
</dbReference>
<accession>A0ABQ9JPR6</accession>
<feature type="chain" id="PRO_5047166744" description="G-protein coupled receptors family 1 profile domain-containing protein" evidence="6">
    <location>
        <begin position="23"/>
        <end position="160"/>
    </location>
</feature>
<proteinExistence type="predicted"/>
<dbReference type="EMBL" id="JAPWTJ010000328">
    <property type="protein sequence ID" value="KAJ8979598.1"/>
    <property type="molecule type" value="Genomic_DNA"/>
</dbReference>
<sequence length="160" mass="18327">MAAMSLGFIVLVTPWTIQEVVAACTGSRAPPALDFLATWLALSNSFWNPFLYWLLNNHFRRISKELLFSRFFCRKSEEQKQLQQQQHHQHCCSNSSTALGHNQGCDFEGLSEKYWGEILERTLSSTSLHALQRAYSHPRMDRCNGGLHEMRVLDTAVPDL</sequence>
<name>A0ABQ9JPR6_9CUCU</name>
<evidence type="ECO:0000256" key="3">
    <source>
        <dbReference type="ARBA" id="ARBA00023040"/>
    </source>
</evidence>
<keyword evidence="2" id="KW-0472">Membrane</keyword>
<evidence type="ECO:0000256" key="2">
    <source>
        <dbReference type="ARBA" id="ARBA00022475"/>
    </source>
</evidence>
<dbReference type="PANTHER" id="PTHR24245:SF0">
    <property type="entry name" value="G-PROTEIN COUPLED RECEPTORS FAMILY 1 PROFILE DOMAIN-CONTAINING PROTEIN"/>
    <property type="match status" value="1"/>
</dbReference>
<protein>
    <recommendedName>
        <fullName evidence="9">G-protein coupled receptors family 1 profile domain-containing protein</fullName>
    </recommendedName>
</protein>
<keyword evidence="4" id="KW-0675">Receptor</keyword>
<evidence type="ECO:0000256" key="4">
    <source>
        <dbReference type="ARBA" id="ARBA00023170"/>
    </source>
</evidence>
<organism evidence="7 8">
    <name type="scientific">Molorchus minor</name>
    <dbReference type="NCBI Taxonomy" id="1323400"/>
    <lineage>
        <taxon>Eukaryota</taxon>
        <taxon>Metazoa</taxon>
        <taxon>Ecdysozoa</taxon>
        <taxon>Arthropoda</taxon>
        <taxon>Hexapoda</taxon>
        <taxon>Insecta</taxon>
        <taxon>Pterygota</taxon>
        <taxon>Neoptera</taxon>
        <taxon>Endopterygota</taxon>
        <taxon>Coleoptera</taxon>
        <taxon>Polyphaga</taxon>
        <taxon>Cucujiformia</taxon>
        <taxon>Chrysomeloidea</taxon>
        <taxon>Cerambycidae</taxon>
        <taxon>Lamiinae</taxon>
        <taxon>Monochamini</taxon>
        <taxon>Molorchus</taxon>
    </lineage>
</organism>
<dbReference type="PANTHER" id="PTHR24245">
    <property type="entry name" value="G-PROTEIN COUPLED RECEPTOR"/>
    <property type="match status" value="1"/>
</dbReference>
<evidence type="ECO:0000256" key="1">
    <source>
        <dbReference type="ARBA" id="ARBA00004651"/>
    </source>
</evidence>
<dbReference type="Proteomes" id="UP001162164">
    <property type="component" value="Unassembled WGS sequence"/>
</dbReference>
<reference evidence="7" key="1">
    <citation type="journal article" date="2023" name="Insect Mol. Biol.">
        <title>Genome sequencing provides insights into the evolution of gene families encoding plant cell wall-degrading enzymes in longhorned beetles.</title>
        <authorList>
            <person name="Shin N.R."/>
            <person name="Okamura Y."/>
            <person name="Kirsch R."/>
            <person name="Pauchet Y."/>
        </authorList>
    </citation>
    <scope>NUCLEOTIDE SEQUENCE</scope>
    <source>
        <strain evidence="7">MMC_N1</strain>
    </source>
</reference>
<keyword evidence="2" id="KW-1003">Cell membrane</keyword>
<dbReference type="Gene3D" id="1.20.1070.10">
    <property type="entry name" value="Rhodopsin 7-helix transmembrane proteins"/>
    <property type="match status" value="1"/>
</dbReference>
<dbReference type="CDD" id="cd00637">
    <property type="entry name" value="7tm_classA_rhodopsin-like"/>
    <property type="match status" value="1"/>
</dbReference>
<evidence type="ECO:0000256" key="5">
    <source>
        <dbReference type="ARBA" id="ARBA00023224"/>
    </source>
</evidence>
<comment type="subcellular location">
    <subcellularLocation>
        <location evidence="1">Cell membrane</location>
        <topology evidence="1">Multi-pass membrane protein</topology>
    </subcellularLocation>
</comment>